<feature type="domain" description="Rhodanese" evidence="1">
    <location>
        <begin position="111"/>
        <end position="238"/>
    </location>
</feature>
<accession>A0A6S6SH90</accession>
<dbReference type="EMBL" id="CACVAX010000014">
    <property type="protein sequence ID" value="CAA6806786.1"/>
    <property type="molecule type" value="Genomic_DNA"/>
</dbReference>
<dbReference type="Pfam" id="PF00581">
    <property type="entry name" value="Rhodanese"/>
    <property type="match status" value="1"/>
</dbReference>
<evidence type="ECO:0000313" key="2">
    <source>
        <dbReference type="EMBL" id="CAA6806786.1"/>
    </source>
</evidence>
<name>A0A6S6SH90_9BACT</name>
<protein>
    <submittedName>
        <fullName evidence="2">Rhodanese-like domain-containing protein</fullName>
    </submittedName>
</protein>
<dbReference type="CDD" id="cd00158">
    <property type="entry name" value="RHOD"/>
    <property type="match status" value="1"/>
</dbReference>
<organism evidence="2">
    <name type="scientific">uncultured Sulfurovum sp</name>
    <dbReference type="NCBI Taxonomy" id="269237"/>
    <lineage>
        <taxon>Bacteria</taxon>
        <taxon>Pseudomonadati</taxon>
        <taxon>Campylobacterota</taxon>
        <taxon>Epsilonproteobacteria</taxon>
        <taxon>Campylobacterales</taxon>
        <taxon>Sulfurovaceae</taxon>
        <taxon>Sulfurovum</taxon>
        <taxon>environmental samples</taxon>
    </lineage>
</organism>
<dbReference type="SUPFAM" id="SSF52821">
    <property type="entry name" value="Rhodanese/Cell cycle control phosphatase"/>
    <property type="match status" value="1"/>
</dbReference>
<dbReference type="Gene3D" id="3.40.250.10">
    <property type="entry name" value="Rhodanese-like domain"/>
    <property type="match status" value="1"/>
</dbReference>
<evidence type="ECO:0000259" key="1">
    <source>
        <dbReference type="PROSITE" id="PS50206"/>
    </source>
</evidence>
<dbReference type="SMART" id="SM00450">
    <property type="entry name" value="RHOD"/>
    <property type="match status" value="1"/>
</dbReference>
<sequence length="240" mass="27921">MYRYITLIIFLNTSLFANVLLAEVQRNGLTIVDDNGKKLKIDREKDALCTDEYISPKMLFPEGYAGKKVVDTCKKTFVTKIGVLQPMYLGKDIKTVGELEVLLHIKSAQESPKEYALIDARTEQWFKQMTIPSAINLPFNRIAYEEDKDEDEFESEEDYKAYKKDYKRMFKLLNVKVVDDELDFSKAKSLVVFCNGSWCSQSPNAIYKLVNMGYPMDKLLWYRGGLQDWLIYDYTVTRNN</sequence>
<dbReference type="InterPro" id="IPR036873">
    <property type="entry name" value="Rhodanese-like_dom_sf"/>
</dbReference>
<proteinExistence type="predicted"/>
<reference evidence="2" key="1">
    <citation type="submission" date="2020-01" db="EMBL/GenBank/DDBJ databases">
        <authorList>
            <person name="Meier V. D."/>
            <person name="Meier V D."/>
        </authorList>
    </citation>
    <scope>NUCLEOTIDE SEQUENCE</scope>
    <source>
        <strain evidence="2">HLG_WM_MAG_04</strain>
    </source>
</reference>
<gene>
    <name evidence="2" type="ORF">HELGO_WM13091</name>
</gene>
<dbReference type="AlphaFoldDB" id="A0A6S6SH90"/>
<dbReference type="PROSITE" id="PS50206">
    <property type="entry name" value="RHODANESE_3"/>
    <property type="match status" value="1"/>
</dbReference>
<dbReference type="InterPro" id="IPR001763">
    <property type="entry name" value="Rhodanese-like_dom"/>
</dbReference>